<comment type="caution">
    <text evidence="2">The sequence shown here is derived from an EMBL/GenBank/DDBJ whole genome shotgun (WGS) entry which is preliminary data.</text>
</comment>
<feature type="domain" description="Putative Flp pilus-assembly TadG-like N-terminal" evidence="1">
    <location>
        <begin position="11"/>
        <end position="57"/>
    </location>
</feature>
<evidence type="ECO:0000313" key="2">
    <source>
        <dbReference type="EMBL" id="ROQ47878.1"/>
    </source>
</evidence>
<dbReference type="Pfam" id="PF13400">
    <property type="entry name" value="Tad"/>
    <property type="match status" value="1"/>
</dbReference>
<name>A0A9X8EHJ9_PSEPU</name>
<dbReference type="Proteomes" id="UP000269115">
    <property type="component" value="Unassembled WGS sequence"/>
</dbReference>
<protein>
    <submittedName>
        <fullName evidence="2">Flp pilus-assembly TadE/G-like protein</fullName>
    </submittedName>
</protein>
<dbReference type="EMBL" id="RJUR01000015">
    <property type="protein sequence ID" value="ROQ47878.1"/>
    <property type="molecule type" value="Genomic_DNA"/>
</dbReference>
<sequence length="649" mass="67275">MATRFPTRQRGAIGLMAALTLALALVFALLVIDSGRLYLEQRSLQRVVDMAALEAAGQSAVCTGSGPQAATVAQASAARNGFAPGAKHTLATTCGTLQTGAGSRRTYTVNPSKSEAIRVSASSAVATSIAAGVQALLSGGAVPATITLHASAVASLPKPPQAMLRLKSTLLTIDTRKADMLNALFSALGGNVKLDVLSWQGIADVNVDLLSFLDALAIKAGVQVGNYDELLGKQLHLTDLLDVAVDLARRGGAAAQVVTDLGKLVLGAGNNPLIKLGDILDIQNGAVQSGLDAQMQLLQLLKASVMLANKNTAATAEVPLNIPPLVKANLRLKVIEPEQISAVGNPQYDTIKVHTAQVRALVSLELPLLNSITGLLNAVLDLAEPLTNVVSNLLSLNLVATLESVFCLLAIPCKVSDVRLLPGVVHLDIGLEVASASSQVTRYSCKPDKTLTASTRSSALNVSVGMFSDPQAFFSTGNTAISPLPLIDIGSKYCTRFLILPSTCGARTAFAGGGVGLKVNAPLLGSNSTGPATDLLFRNASAPPDIDLPPAYMATSASDIVQSLNNTINGIELQVYRPLNGNLLGNVLVVAGNLLDDVKALLQPVIRNLLGKLVDPLVNTLLKALGLDLVNVEVGANLTCDGNRAQLML</sequence>
<dbReference type="InterPro" id="IPR028087">
    <property type="entry name" value="Tad_N"/>
</dbReference>
<gene>
    <name evidence="2" type="ORF">EDF85_3606</name>
</gene>
<dbReference type="RefSeq" id="WP_260328967.1">
    <property type="nucleotide sequence ID" value="NZ_RJUR01000015.1"/>
</dbReference>
<dbReference type="AlphaFoldDB" id="A0A9X8EHJ9"/>
<accession>A0A9X8EHJ9</accession>
<evidence type="ECO:0000313" key="3">
    <source>
        <dbReference type="Proteomes" id="UP000269115"/>
    </source>
</evidence>
<evidence type="ECO:0000259" key="1">
    <source>
        <dbReference type="Pfam" id="PF13400"/>
    </source>
</evidence>
<reference evidence="2 3" key="1">
    <citation type="submission" date="2018-11" db="EMBL/GenBank/DDBJ databases">
        <title>Genomic analyses of the natural microbiome of Caenorhabditis elegans.</title>
        <authorList>
            <person name="Samuel B."/>
        </authorList>
    </citation>
    <scope>NUCLEOTIDE SEQUENCE [LARGE SCALE GENOMIC DNA]</scope>
    <source>
        <strain evidence="2 3">BIGb0473</strain>
    </source>
</reference>
<organism evidence="2 3">
    <name type="scientific">Pseudomonas putida</name>
    <name type="common">Arthrobacter siderocapsulatus</name>
    <dbReference type="NCBI Taxonomy" id="303"/>
    <lineage>
        <taxon>Bacteria</taxon>
        <taxon>Pseudomonadati</taxon>
        <taxon>Pseudomonadota</taxon>
        <taxon>Gammaproteobacteria</taxon>
        <taxon>Pseudomonadales</taxon>
        <taxon>Pseudomonadaceae</taxon>
        <taxon>Pseudomonas</taxon>
    </lineage>
</organism>
<proteinExistence type="predicted"/>